<name>A0A2I0B197_9ASPA</name>
<dbReference type="Pfam" id="PF13178">
    <property type="entry name" value="DUF4005"/>
    <property type="match status" value="1"/>
</dbReference>
<feature type="compositionally biased region" description="Polar residues" evidence="3">
    <location>
        <begin position="258"/>
        <end position="270"/>
    </location>
</feature>
<feature type="region of interest" description="Disordered" evidence="3">
    <location>
        <begin position="338"/>
        <end position="364"/>
    </location>
</feature>
<keyword evidence="6" id="KW-1185">Reference proteome</keyword>
<dbReference type="AlphaFoldDB" id="A0A2I0B197"/>
<dbReference type="STRING" id="1088818.A0A2I0B197"/>
<dbReference type="PANTHER" id="PTHR32295">
    <property type="entry name" value="IQ-DOMAIN 5-RELATED"/>
    <property type="match status" value="1"/>
</dbReference>
<accession>A0A2I0B197</accession>
<evidence type="ECO:0000313" key="5">
    <source>
        <dbReference type="EMBL" id="PKA61571.1"/>
    </source>
</evidence>
<keyword evidence="1" id="KW-0112">Calmodulin-binding</keyword>
<dbReference type="Proteomes" id="UP000236161">
    <property type="component" value="Unassembled WGS sequence"/>
</dbReference>
<feature type="domain" description="DUF4005" evidence="4">
    <location>
        <begin position="267"/>
        <end position="308"/>
    </location>
</feature>
<evidence type="ECO:0000256" key="3">
    <source>
        <dbReference type="SAM" id="MobiDB-lite"/>
    </source>
</evidence>
<organism evidence="5 6">
    <name type="scientific">Apostasia shenzhenica</name>
    <dbReference type="NCBI Taxonomy" id="1088818"/>
    <lineage>
        <taxon>Eukaryota</taxon>
        <taxon>Viridiplantae</taxon>
        <taxon>Streptophyta</taxon>
        <taxon>Embryophyta</taxon>
        <taxon>Tracheophyta</taxon>
        <taxon>Spermatophyta</taxon>
        <taxon>Magnoliopsida</taxon>
        <taxon>Liliopsida</taxon>
        <taxon>Asparagales</taxon>
        <taxon>Orchidaceae</taxon>
        <taxon>Apostasioideae</taxon>
        <taxon>Apostasia</taxon>
    </lineage>
</organism>
<dbReference type="EMBL" id="KZ451928">
    <property type="protein sequence ID" value="PKA61571.1"/>
    <property type="molecule type" value="Genomic_DNA"/>
</dbReference>
<evidence type="ECO:0000259" key="4">
    <source>
        <dbReference type="Pfam" id="PF13178"/>
    </source>
</evidence>
<gene>
    <name evidence="5" type="primary">IQD14</name>
    <name evidence="5" type="ORF">AXF42_Ash018184</name>
</gene>
<dbReference type="GO" id="GO:0005516">
    <property type="term" value="F:calmodulin binding"/>
    <property type="evidence" value="ECO:0007669"/>
    <property type="project" value="UniProtKB-KW"/>
</dbReference>
<evidence type="ECO:0000256" key="1">
    <source>
        <dbReference type="ARBA" id="ARBA00022860"/>
    </source>
</evidence>
<dbReference type="OrthoDB" id="753382at2759"/>
<reference evidence="5 6" key="1">
    <citation type="journal article" date="2017" name="Nature">
        <title>The Apostasia genome and the evolution of orchids.</title>
        <authorList>
            <person name="Zhang G.Q."/>
            <person name="Liu K.W."/>
            <person name="Li Z."/>
            <person name="Lohaus R."/>
            <person name="Hsiao Y.Y."/>
            <person name="Niu S.C."/>
            <person name="Wang J.Y."/>
            <person name="Lin Y.C."/>
            <person name="Xu Q."/>
            <person name="Chen L.J."/>
            <person name="Yoshida K."/>
            <person name="Fujiwara S."/>
            <person name="Wang Z.W."/>
            <person name="Zhang Y.Q."/>
            <person name="Mitsuda N."/>
            <person name="Wang M."/>
            <person name="Liu G.H."/>
            <person name="Pecoraro L."/>
            <person name="Huang H.X."/>
            <person name="Xiao X.J."/>
            <person name="Lin M."/>
            <person name="Wu X.Y."/>
            <person name="Wu W.L."/>
            <person name="Chen Y.Y."/>
            <person name="Chang S.B."/>
            <person name="Sakamoto S."/>
            <person name="Ohme-Takagi M."/>
            <person name="Yagi M."/>
            <person name="Zeng S.J."/>
            <person name="Shen C.Y."/>
            <person name="Yeh C.M."/>
            <person name="Luo Y.B."/>
            <person name="Tsai W.C."/>
            <person name="Van de Peer Y."/>
            <person name="Liu Z.J."/>
        </authorList>
    </citation>
    <scope>NUCLEOTIDE SEQUENCE [LARGE SCALE GENOMIC DNA]</scope>
    <source>
        <strain evidence="6">cv. Shenzhen</strain>
        <tissue evidence="5">Stem</tissue>
    </source>
</reference>
<protein>
    <submittedName>
        <fullName evidence="5">Protein IQ-domain 14</fullName>
    </submittedName>
</protein>
<comment type="similarity">
    <text evidence="2">Belongs to the IQD family.</text>
</comment>
<dbReference type="InterPro" id="IPR025064">
    <property type="entry name" value="DUF4005"/>
</dbReference>
<proteinExistence type="inferred from homology"/>
<evidence type="ECO:0000256" key="2">
    <source>
        <dbReference type="ARBA" id="ARBA00024341"/>
    </source>
</evidence>
<feature type="compositionally biased region" description="Low complexity" evidence="3">
    <location>
        <begin position="223"/>
        <end position="244"/>
    </location>
</feature>
<feature type="region of interest" description="Disordered" evidence="3">
    <location>
        <begin position="217"/>
        <end position="276"/>
    </location>
</feature>
<evidence type="ECO:0000313" key="6">
    <source>
        <dbReference type="Proteomes" id="UP000236161"/>
    </source>
</evidence>
<sequence>MGKKDSWLSALKKVFIASSKVRFFIDSDICEKKKKKWGFGKTKHGEMNTFLPLQAQPSSIEKILADTEKEQKYRAHKERKSYRALKSLLRLQRVIRGQSVKHQTMITLRSLQQLVRVQTQIQNRRSQMVDRKHVQHQQQERGAHEDWDDSMLIKNETDARIRKKVDAVMKRERALAYAYTHQLLTVTPKTAQAALSDARSGGFPWWWNWLEHQIPSNPQHQNSPLPQTQQTQATTPTASTTLLRRASRARQARPLHSHISSNRWQTTNSKPALRDDESLTSCPAFTAPPAAPNYMAPTASAKAKVRSNVEEGGGSGRRDGRKFNFALRQSIGSLRLFSTMKGADPPNRPAAAATMAGRHRNSRSIGELSVDSAVSMPAEIGRMRYK</sequence>
<feature type="compositionally biased region" description="Basic residues" evidence="3">
    <location>
        <begin position="245"/>
        <end position="256"/>
    </location>
</feature>
<dbReference type="PANTHER" id="PTHR32295:SF113">
    <property type="entry name" value="PROTEIN IQ-DOMAIN 14"/>
    <property type="match status" value="1"/>
</dbReference>